<sequence length="275" mass="31438">MFKINERNLIGIVFTGFIVIFVIGLVLSNCYSVNTGEVAIISTFGKITRIDTEGLNFKIPFVQSKDYMETREKTYIFGKTDEQDTTLVVSTKDMQSILIDLTVQANITDPEKLYRAFHNKHEYRFVRPRVKEVVQATIARYTIEEFVSKRAEISRIINEDIADDLAEYGMNVSNVSIVNHDFSDEYEKAIEMKKVAEQAVERAKAEQEKLKVEAENRVKLAEYALKEKELQAKANEIESNSLSPQLLKKMAIEKWNGILPKVQSPNNSNLISIDN</sequence>
<dbReference type="InterPro" id="IPR001107">
    <property type="entry name" value="Band_7"/>
</dbReference>
<reference evidence="4 5" key="1">
    <citation type="submission" date="2011-10" db="EMBL/GenBank/DDBJ databases">
        <title>The Genome Sequence of Fusobacterium sp. 4_1_13.</title>
        <authorList>
            <consortium name="The Broad Institute Genome Sequencing Platform"/>
            <person name="Earl A."/>
            <person name="Ward D."/>
            <person name="Feldgarden M."/>
            <person name="Gevers D."/>
            <person name="Strauss J."/>
            <person name="Ambrose C."/>
            <person name="Allen-Vercoe E."/>
            <person name="Young S.K."/>
            <person name="Zeng Q."/>
            <person name="Gargeya S."/>
            <person name="Fitzgerald M."/>
            <person name="Haas B."/>
            <person name="Abouelleil A."/>
            <person name="Alvarado L."/>
            <person name="Arachchi H.M."/>
            <person name="Berlin A."/>
            <person name="Brown A."/>
            <person name="Chapman S.B."/>
            <person name="Chen Z."/>
            <person name="Dunbar C."/>
            <person name="Freedman E."/>
            <person name="Gearin G."/>
            <person name="Goldberg J."/>
            <person name="Griggs A."/>
            <person name="Gujja S."/>
            <person name="Heiman D."/>
            <person name="Howarth C."/>
            <person name="Larson L."/>
            <person name="Lui A."/>
            <person name="MacDonald P.J."/>
            <person name="Montmayeur A."/>
            <person name="Murphy C."/>
            <person name="Neiman D."/>
            <person name="Pearson M."/>
            <person name="Priest M."/>
            <person name="Roberts A."/>
            <person name="Saif S."/>
            <person name="Shea T."/>
            <person name="Shenoy N."/>
            <person name="Sisk P."/>
            <person name="Stolte C."/>
            <person name="Sykes S."/>
            <person name="Wortman J."/>
            <person name="Nusbaum C."/>
            <person name="Birren B."/>
        </authorList>
    </citation>
    <scope>NUCLEOTIDE SEQUENCE [LARGE SCALE GENOMIC DNA]</scope>
    <source>
        <strain evidence="4 5">4_1_13</strain>
    </source>
</reference>
<dbReference type="AlphaFoldDB" id="A0A0M1VS78"/>
<feature type="coiled-coil region" evidence="1">
    <location>
        <begin position="186"/>
        <end position="240"/>
    </location>
</feature>
<evidence type="ECO:0000313" key="5">
    <source>
        <dbReference type="Proteomes" id="UP000004925"/>
    </source>
</evidence>
<feature type="transmembrane region" description="Helical" evidence="2">
    <location>
        <begin position="9"/>
        <end position="27"/>
    </location>
</feature>
<dbReference type="GO" id="GO:0016020">
    <property type="term" value="C:membrane"/>
    <property type="evidence" value="ECO:0007669"/>
    <property type="project" value="InterPro"/>
</dbReference>
<evidence type="ECO:0000313" key="4">
    <source>
        <dbReference type="EMBL" id="EEO39296.1"/>
    </source>
</evidence>
<dbReference type="SMART" id="SM00244">
    <property type="entry name" value="PHB"/>
    <property type="match status" value="1"/>
</dbReference>
<dbReference type="CDD" id="cd03401">
    <property type="entry name" value="SPFH_prohibitin"/>
    <property type="match status" value="1"/>
</dbReference>
<accession>A0A0M1VS78</accession>
<evidence type="ECO:0000256" key="1">
    <source>
        <dbReference type="SAM" id="Coils"/>
    </source>
</evidence>
<comment type="caution">
    <text evidence="4">The sequence shown here is derived from an EMBL/GenBank/DDBJ whole genome shotgun (WGS) entry which is preliminary data.</text>
</comment>
<dbReference type="InterPro" id="IPR036013">
    <property type="entry name" value="Band_7/SPFH_dom_sf"/>
</dbReference>
<proteinExistence type="predicted"/>
<keyword evidence="1" id="KW-0175">Coiled coil</keyword>
<dbReference type="HOGENOM" id="CLU_047969_1_2_0"/>
<dbReference type="RefSeq" id="WP_008701324.1">
    <property type="nucleotide sequence ID" value="NZ_KQ235735.1"/>
</dbReference>
<evidence type="ECO:0000259" key="3">
    <source>
        <dbReference type="SMART" id="SM00244"/>
    </source>
</evidence>
<dbReference type="EMBL" id="ACDE02000013">
    <property type="protein sequence ID" value="EEO39296.1"/>
    <property type="molecule type" value="Genomic_DNA"/>
</dbReference>
<dbReference type="PANTHER" id="PTHR23222:SF0">
    <property type="entry name" value="PROHIBITIN 1"/>
    <property type="match status" value="1"/>
</dbReference>
<dbReference type="InterPro" id="IPR000163">
    <property type="entry name" value="Prohibitin"/>
</dbReference>
<dbReference type="eggNOG" id="COG0330">
    <property type="taxonomic scope" value="Bacteria"/>
</dbReference>
<dbReference type="Gene3D" id="3.30.479.30">
    <property type="entry name" value="Band 7 domain"/>
    <property type="match status" value="1"/>
</dbReference>
<keyword evidence="2" id="KW-0812">Transmembrane</keyword>
<gene>
    <name evidence="4" type="ORF">FSCG_00009</name>
</gene>
<feature type="domain" description="Band 7" evidence="3">
    <location>
        <begin position="28"/>
        <end position="194"/>
    </location>
</feature>
<organism evidence="4 5">
    <name type="scientific">Fusobacterium vincentii 4_1_13</name>
    <dbReference type="NCBI Taxonomy" id="469606"/>
    <lineage>
        <taxon>Bacteria</taxon>
        <taxon>Fusobacteriati</taxon>
        <taxon>Fusobacteriota</taxon>
        <taxon>Fusobacteriia</taxon>
        <taxon>Fusobacteriales</taxon>
        <taxon>Fusobacteriaceae</taxon>
        <taxon>Fusobacterium</taxon>
    </lineage>
</organism>
<dbReference type="PRINTS" id="PR00679">
    <property type="entry name" value="PROHIBITIN"/>
</dbReference>
<dbReference type="SUPFAM" id="SSF117892">
    <property type="entry name" value="Band 7/SPFH domain"/>
    <property type="match status" value="1"/>
</dbReference>
<keyword evidence="2" id="KW-0472">Membrane</keyword>
<name>A0A0M1VS78_FUSVC</name>
<dbReference type="Pfam" id="PF01145">
    <property type="entry name" value="Band_7"/>
    <property type="match status" value="1"/>
</dbReference>
<dbReference type="PANTHER" id="PTHR23222">
    <property type="entry name" value="PROHIBITIN"/>
    <property type="match status" value="1"/>
</dbReference>
<keyword evidence="2" id="KW-1133">Transmembrane helix</keyword>
<protein>
    <recommendedName>
        <fullName evidence="3">Band 7 domain-containing protein</fullName>
    </recommendedName>
</protein>
<evidence type="ECO:0000256" key="2">
    <source>
        <dbReference type="SAM" id="Phobius"/>
    </source>
</evidence>
<dbReference type="Proteomes" id="UP000004925">
    <property type="component" value="Unassembled WGS sequence"/>
</dbReference>